<protein>
    <submittedName>
        <fullName evidence="1">Leucine carboxyl methyltransferase</fullName>
    </submittedName>
</protein>
<dbReference type="GO" id="GO:0008168">
    <property type="term" value="F:methyltransferase activity"/>
    <property type="evidence" value="ECO:0007669"/>
    <property type="project" value="UniProtKB-KW"/>
</dbReference>
<proteinExistence type="predicted"/>
<dbReference type="Proteomes" id="UP000585474">
    <property type="component" value="Unassembled WGS sequence"/>
</dbReference>
<accession>A0A7J0E0C9</accession>
<dbReference type="OrthoDB" id="203237at2759"/>
<evidence type="ECO:0000313" key="1">
    <source>
        <dbReference type="EMBL" id="GFS46494.1"/>
    </source>
</evidence>
<reference evidence="2" key="1">
    <citation type="submission" date="2019-07" db="EMBL/GenBank/DDBJ databases">
        <title>De Novo Assembly of kiwifruit Actinidia rufa.</title>
        <authorList>
            <person name="Sugita-Konishi S."/>
            <person name="Sato K."/>
            <person name="Mori E."/>
            <person name="Abe Y."/>
            <person name="Kisaki G."/>
            <person name="Hamano K."/>
            <person name="Suezawa K."/>
            <person name="Otani M."/>
            <person name="Fukuda T."/>
            <person name="Manabe T."/>
            <person name="Gomi K."/>
            <person name="Tabuchi M."/>
            <person name="Akimitsu K."/>
            <person name="Kataoka I."/>
        </authorList>
    </citation>
    <scope>NUCLEOTIDE SEQUENCE [LARGE SCALE GENOMIC DNA]</scope>
    <source>
        <strain evidence="2">cv. Fuchu</strain>
    </source>
</reference>
<organism evidence="1 2">
    <name type="scientific">Actinidia rufa</name>
    <dbReference type="NCBI Taxonomy" id="165716"/>
    <lineage>
        <taxon>Eukaryota</taxon>
        <taxon>Viridiplantae</taxon>
        <taxon>Streptophyta</taxon>
        <taxon>Embryophyta</taxon>
        <taxon>Tracheophyta</taxon>
        <taxon>Spermatophyta</taxon>
        <taxon>Magnoliopsida</taxon>
        <taxon>eudicotyledons</taxon>
        <taxon>Gunneridae</taxon>
        <taxon>Pentapetalae</taxon>
        <taxon>asterids</taxon>
        <taxon>Ericales</taxon>
        <taxon>Actinidiaceae</taxon>
        <taxon>Actinidia</taxon>
    </lineage>
</organism>
<dbReference type="EMBL" id="BJWL01000469">
    <property type="protein sequence ID" value="GFS46494.1"/>
    <property type="molecule type" value="Genomic_DNA"/>
</dbReference>
<keyword evidence="2" id="KW-1185">Reference proteome</keyword>
<comment type="caution">
    <text evidence="1">The sequence shown here is derived from an EMBL/GenBank/DDBJ whole genome shotgun (WGS) entry which is preliminary data.</text>
</comment>
<sequence>MWKHAVYDPLTELLAGEAYLRGFYEKIKKHRLNNAPEVSGVILVVWTMWFNAKIEAALDSFYGGGTQVVLLSEGW</sequence>
<gene>
    <name evidence="1" type="ORF">Acr_00g0102600</name>
</gene>
<evidence type="ECO:0000313" key="2">
    <source>
        <dbReference type="Proteomes" id="UP000585474"/>
    </source>
</evidence>
<dbReference type="GO" id="GO:0032259">
    <property type="term" value="P:methylation"/>
    <property type="evidence" value="ECO:0007669"/>
    <property type="project" value="UniProtKB-KW"/>
</dbReference>
<keyword evidence="1" id="KW-0808">Transferase</keyword>
<name>A0A7J0E0C9_9ERIC</name>
<dbReference type="AlphaFoldDB" id="A0A7J0E0C9"/>
<keyword evidence="1" id="KW-0489">Methyltransferase</keyword>